<dbReference type="EMBL" id="JBHSTM010000008">
    <property type="protein sequence ID" value="MFC6426263.1"/>
    <property type="molecule type" value="Genomic_DNA"/>
</dbReference>
<proteinExistence type="predicted"/>
<evidence type="ECO:0000256" key="1">
    <source>
        <dbReference type="ARBA" id="ARBA00023002"/>
    </source>
</evidence>
<evidence type="ECO:0000313" key="4">
    <source>
        <dbReference type="Proteomes" id="UP001596305"/>
    </source>
</evidence>
<evidence type="ECO:0000313" key="3">
    <source>
        <dbReference type="EMBL" id="MFC6426263.1"/>
    </source>
</evidence>
<name>A0ABW1XER7_9CELL</name>
<keyword evidence="4" id="KW-1185">Reference proteome</keyword>
<dbReference type="InterPro" id="IPR028939">
    <property type="entry name" value="P5C_Rdtase_cat_N"/>
</dbReference>
<organism evidence="3 4">
    <name type="scientific">Oerskovia paurometabola</name>
    <dbReference type="NCBI Taxonomy" id="162170"/>
    <lineage>
        <taxon>Bacteria</taxon>
        <taxon>Bacillati</taxon>
        <taxon>Actinomycetota</taxon>
        <taxon>Actinomycetes</taxon>
        <taxon>Micrococcales</taxon>
        <taxon>Cellulomonadaceae</taxon>
        <taxon>Oerskovia</taxon>
    </lineage>
</organism>
<dbReference type="Proteomes" id="UP001596305">
    <property type="component" value="Unassembled WGS sequence"/>
</dbReference>
<sequence>MVDTTTKRVYVSCINNQSRRSGIGVAAPEDFMTSITIIGAGNIAAGVARIGLDAGAQVQVLARDAEKAAALGSGDSFTSGVVGDEITGDLVVLALPYPAVPEVLAQYAGRLDGKVLVDPTNPVDFATFDSLVVPADSSAAAQIAALAPTATVVKAFNTNFASTLASGKVADQSTTVLVAGDDNDAKATLVDLVRAGGLKGVDAGSLKRARELEALGFVQMTLAGSGATQWTTGFTLAD</sequence>
<dbReference type="Gene3D" id="3.40.50.720">
    <property type="entry name" value="NAD(P)-binding Rossmann-like Domain"/>
    <property type="match status" value="1"/>
</dbReference>
<dbReference type="SUPFAM" id="SSF51735">
    <property type="entry name" value="NAD(P)-binding Rossmann-fold domains"/>
    <property type="match status" value="1"/>
</dbReference>
<dbReference type="PANTHER" id="PTHR14239">
    <property type="entry name" value="DUDULIN-RELATED"/>
    <property type="match status" value="1"/>
</dbReference>
<gene>
    <name evidence="3" type="ORF">ACFP71_15620</name>
</gene>
<dbReference type="Pfam" id="PF03807">
    <property type="entry name" value="F420_oxidored"/>
    <property type="match status" value="1"/>
</dbReference>
<protein>
    <submittedName>
        <fullName evidence="3">NADPH-dependent F420 reductase</fullName>
    </submittedName>
</protein>
<dbReference type="RefSeq" id="WP_307824014.1">
    <property type="nucleotide sequence ID" value="NZ_BAAAIY010000001.1"/>
</dbReference>
<dbReference type="InterPro" id="IPR051267">
    <property type="entry name" value="STEAP_metalloreductase"/>
</dbReference>
<dbReference type="PANTHER" id="PTHR14239:SF10">
    <property type="entry name" value="REDUCTASE"/>
    <property type="match status" value="1"/>
</dbReference>
<comment type="caution">
    <text evidence="3">The sequence shown here is derived from an EMBL/GenBank/DDBJ whole genome shotgun (WGS) entry which is preliminary data.</text>
</comment>
<dbReference type="InterPro" id="IPR036291">
    <property type="entry name" value="NAD(P)-bd_dom_sf"/>
</dbReference>
<feature type="domain" description="Pyrroline-5-carboxylate reductase catalytic N-terminal" evidence="2">
    <location>
        <begin position="35"/>
        <end position="122"/>
    </location>
</feature>
<evidence type="ECO:0000259" key="2">
    <source>
        <dbReference type="Pfam" id="PF03807"/>
    </source>
</evidence>
<reference evidence="4" key="1">
    <citation type="journal article" date="2019" name="Int. J. Syst. Evol. Microbiol.">
        <title>The Global Catalogue of Microorganisms (GCM) 10K type strain sequencing project: providing services to taxonomists for standard genome sequencing and annotation.</title>
        <authorList>
            <consortium name="The Broad Institute Genomics Platform"/>
            <consortium name="The Broad Institute Genome Sequencing Center for Infectious Disease"/>
            <person name="Wu L."/>
            <person name="Ma J."/>
        </authorList>
    </citation>
    <scope>NUCLEOTIDE SEQUENCE [LARGE SCALE GENOMIC DNA]</scope>
    <source>
        <strain evidence="4">CCUG 47105</strain>
    </source>
</reference>
<accession>A0ABW1XER7</accession>
<keyword evidence="1" id="KW-0560">Oxidoreductase</keyword>